<name>A0ABX2V9B9_9BACL</name>
<sequence length="139" mass="15827">MDSVPNPSSTFGIELIRDYVLTDLLGTDYRQVIYWAGKRLAREFPVLSIEEVTPFFYEAGWGQLELKKQKGTSATFLLTPPESTRTERPAGYFQLEAGFLAEQFAKMNGCVAEGYAEWQKDHVQIMIEIDPKDPIERSV</sequence>
<dbReference type="InterPro" id="IPR019642">
    <property type="entry name" value="DUF2507"/>
</dbReference>
<reference evidence="1 2" key="1">
    <citation type="submission" date="2016-03" db="EMBL/GenBank/DDBJ databases">
        <authorList>
            <person name="Cho S.-Y."/>
            <person name="Lim S."/>
            <person name="Kim H."/>
            <person name="Soh E.H."/>
            <person name="Moon J.S."/>
        </authorList>
    </citation>
    <scope>NUCLEOTIDE SEQUENCE [LARGE SCALE GENOMIC DNA]</scope>
    <source>
        <strain evidence="1 2">KCTC 3810</strain>
    </source>
</reference>
<keyword evidence="2" id="KW-1185">Reference proteome</keyword>
<dbReference type="RefSeq" id="WP_026832383.1">
    <property type="nucleotide sequence ID" value="NZ_CP085018.1"/>
</dbReference>
<dbReference type="SUPFAM" id="SSF111126">
    <property type="entry name" value="Ligand-binding domain in the NO signalling and Golgi transport"/>
    <property type="match status" value="1"/>
</dbReference>
<proteinExistence type="predicted"/>
<evidence type="ECO:0008006" key="3">
    <source>
        <dbReference type="Google" id="ProtNLM"/>
    </source>
</evidence>
<evidence type="ECO:0000313" key="2">
    <source>
        <dbReference type="Proteomes" id="UP000078447"/>
    </source>
</evidence>
<accession>A0ABX2V9B9</accession>
<gene>
    <name evidence="1" type="ORF">A3783_02425</name>
</gene>
<dbReference type="Proteomes" id="UP000078447">
    <property type="component" value="Unassembled WGS sequence"/>
</dbReference>
<dbReference type="EMBL" id="LVVL01000001">
    <property type="protein sequence ID" value="OAN14812.1"/>
    <property type="molecule type" value="Genomic_DNA"/>
</dbReference>
<protein>
    <recommendedName>
        <fullName evidence="3">DUF2507 domain-containing protein</fullName>
    </recommendedName>
</protein>
<evidence type="ECO:0000313" key="1">
    <source>
        <dbReference type="EMBL" id="OAN14812.1"/>
    </source>
</evidence>
<organism evidence="1 2">
    <name type="scientific">Exiguobacterium undae</name>
    <dbReference type="NCBI Taxonomy" id="169177"/>
    <lineage>
        <taxon>Bacteria</taxon>
        <taxon>Bacillati</taxon>
        <taxon>Bacillota</taxon>
        <taxon>Bacilli</taxon>
        <taxon>Bacillales</taxon>
        <taxon>Bacillales Family XII. Incertae Sedis</taxon>
        <taxon>Exiguobacterium</taxon>
    </lineage>
</organism>
<dbReference type="Pfam" id="PF10702">
    <property type="entry name" value="DUF2507"/>
    <property type="match status" value="1"/>
</dbReference>
<dbReference type="Gene3D" id="3.30.1380.20">
    <property type="entry name" value="Trafficking protein particle complex subunit 3"/>
    <property type="match status" value="1"/>
</dbReference>
<comment type="caution">
    <text evidence="1">The sequence shown here is derived from an EMBL/GenBank/DDBJ whole genome shotgun (WGS) entry which is preliminary data.</text>
</comment>
<dbReference type="InterPro" id="IPR024096">
    <property type="entry name" value="NO_sig/Golgi_transp_ligand-bd"/>
</dbReference>